<dbReference type="SUPFAM" id="SSF55729">
    <property type="entry name" value="Acyl-CoA N-acyltransferases (Nat)"/>
    <property type="match status" value="1"/>
</dbReference>
<organism evidence="2 3">
    <name type="scientific">Ziziphus jujuba</name>
    <name type="common">Chinese jujube</name>
    <name type="synonym">Ziziphus sativa</name>
    <dbReference type="NCBI Taxonomy" id="326968"/>
    <lineage>
        <taxon>Eukaryota</taxon>
        <taxon>Viridiplantae</taxon>
        <taxon>Streptophyta</taxon>
        <taxon>Embryophyta</taxon>
        <taxon>Tracheophyta</taxon>
        <taxon>Spermatophyta</taxon>
        <taxon>Magnoliopsida</taxon>
        <taxon>eudicotyledons</taxon>
        <taxon>Gunneridae</taxon>
        <taxon>Pentapetalae</taxon>
        <taxon>rosids</taxon>
        <taxon>fabids</taxon>
        <taxon>Rosales</taxon>
        <taxon>Rhamnaceae</taxon>
        <taxon>Paliureae</taxon>
        <taxon>Ziziphus</taxon>
    </lineage>
</organism>
<name>A0A6P3ZVQ5_ZIZJJ</name>
<dbReference type="GO" id="GO:0006048">
    <property type="term" value="P:UDP-N-acetylglucosamine biosynthetic process"/>
    <property type="evidence" value="ECO:0007669"/>
    <property type="project" value="UniProtKB-UniPathway"/>
</dbReference>
<dbReference type="PANTHER" id="PTHR13355:SF15">
    <property type="entry name" value="GCN5-RELATED N-ACETYLTRANSFERASE 3, CHLOROPLASTIC"/>
    <property type="match status" value="1"/>
</dbReference>
<gene>
    <name evidence="3" type="primary">LOC107414033</name>
</gene>
<proteinExistence type="predicted"/>
<dbReference type="InterPro" id="IPR039143">
    <property type="entry name" value="GNPNAT1-like"/>
</dbReference>
<dbReference type="InterPro" id="IPR000182">
    <property type="entry name" value="GNAT_dom"/>
</dbReference>
<dbReference type="Pfam" id="PF00583">
    <property type="entry name" value="Acetyltransf_1"/>
    <property type="match status" value="1"/>
</dbReference>
<dbReference type="CDD" id="cd04301">
    <property type="entry name" value="NAT_SF"/>
    <property type="match status" value="1"/>
</dbReference>
<dbReference type="InterPro" id="IPR016181">
    <property type="entry name" value="Acyl_CoA_acyltransferase"/>
</dbReference>
<dbReference type="Proteomes" id="UP001652623">
    <property type="component" value="Chromosome 8"/>
</dbReference>
<dbReference type="KEGG" id="zju:107414033"/>
<dbReference type="InParanoid" id="A0A6P3ZVQ5"/>
<dbReference type="PANTHER" id="PTHR13355">
    <property type="entry name" value="GLUCOSAMINE 6-PHOSPHATE N-ACETYLTRANSFERASE"/>
    <property type="match status" value="1"/>
</dbReference>
<reference evidence="3" key="1">
    <citation type="submission" date="2025-08" db="UniProtKB">
        <authorList>
            <consortium name="RefSeq"/>
        </authorList>
    </citation>
    <scope>IDENTIFICATION</scope>
    <source>
        <tissue evidence="3">Seedling</tissue>
    </source>
</reference>
<dbReference type="Gene3D" id="3.40.630.30">
    <property type="match status" value="1"/>
</dbReference>
<keyword evidence="2" id="KW-1185">Reference proteome</keyword>
<evidence type="ECO:0000259" key="1">
    <source>
        <dbReference type="Pfam" id="PF00583"/>
    </source>
</evidence>
<sequence>MGIVRFILSSSSGKWKEREKEMGIGNGSAAAAAAAMTMHVNASKTTMELKWVRRPKSPNSIDRVGMLSKTKSPPLSQPLLPIFISTKHSHINPDELAQLYSSCNFSCHRFPKYADSESHTPLVEVVDVRKLRIALSHSFVLVSVFCKTQDVLADSSSSMGLGDFFERLATPVSPKNGQLVGFGRAVSDQGLTASIYDVMVIPSLRRLGIGRMIVRRIIRMLTTRDIYDIAAVCSETERPFFEACGFGNDILGSTVMMYTRTLSSDP</sequence>
<evidence type="ECO:0000313" key="2">
    <source>
        <dbReference type="Proteomes" id="UP001652623"/>
    </source>
</evidence>
<dbReference type="GO" id="GO:0008080">
    <property type="term" value="F:N-acetyltransferase activity"/>
    <property type="evidence" value="ECO:0007669"/>
    <property type="project" value="TreeGrafter"/>
</dbReference>
<dbReference type="AlphaFoldDB" id="A0A6P3ZVQ5"/>
<dbReference type="UniPathway" id="UPA00113">
    <property type="reaction ID" value="UER00529"/>
</dbReference>
<dbReference type="RefSeq" id="XP_015877607.2">
    <property type="nucleotide sequence ID" value="XM_016022121.4"/>
</dbReference>
<evidence type="ECO:0000313" key="3">
    <source>
        <dbReference type="RefSeq" id="XP_015877607.2"/>
    </source>
</evidence>
<feature type="domain" description="N-acetyltransferase" evidence="1">
    <location>
        <begin position="173"/>
        <end position="246"/>
    </location>
</feature>
<dbReference type="GeneID" id="107414033"/>
<accession>A0A6P3ZVQ5</accession>
<protein>
    <submittedName>
        <fullName evidence="3">GCN5-related N-acetyltransferase 3, chloroplastic isoform X1</fullName>
    </submittedName>
</protein>